<dbReference type="PANTHER" id="PTHR13789:SF314">
    <property type="entry name" value="FAD-BINDING DOMAIN-CONTAINING PROTEIN"/>
    <property type="match status" value="1"/>
</dbReference>
<evidence type="ECO:0000256" key="4">
    <source>
        <dbReference type="ARBA" id="ARBA00023002"/>
    </source>
</evidence>
<dbReference type="Gene3D" id="3.50.50.60">
    <property type="entry name" value="FAD/NAD(P)-binding domain"/>
    <property type="match status" value="1"/>
</dbReference>
<dbReference type="Proteomes" id="UP000308724">
    <property type="component" value="Unassembled WGS sequence"/>
</dbReference>
<name>A0A4T0BZU2_AURPU</name>
<dbReference type="InterPro" id="IPR050493">
    <property type="entry name" value="FAD-dep_Monooxygenase_BioMet"/>
</dbReference>
<accession>A0A4T0BZU2</accession>
<evidence type="ECO:0000256" key="2">
    <source>
        <dbReference type="ARBA" id="ARBA00022630"/>
    </source>
</evidence>
<dbReference type="Pfam" id="PF01494">
    <property type="entry name" value="FAD_binding_3"/>
    <property type="match status" value="1"/>
</dbReference>
<dbReference type="SUPFAM" id="SSF54373">
    <property type="entry name" value="FAD-linked reductases, C-terminal domain"/>
    <property type="match status" value="1"/>
</dbReference>
<keyword evidence="3" id="KW-0274">FAD</keyword>
<evidence type="ECO:0000313" key="8">
    <source>
        <dbReference type="Proteomes" id="UP000308724"/>
    </source>
</evidence>
<comment type="similarity">
    <text evidence="1">Belongs to the paxM FAD-dependent monooxygenase family.</text>
</comment>
<dbReference type="InterPro" id="IPR002938">
    <property type="entry name" value="FAD-bd"/>
</dbReference>
<keyword evidence="4" id="KW-0560">Oxidoreductase</keyword>
<sequence>VLALGHDVVPTCIGCLVWLYKDGECPSRCQQQLSNESTDSYNLSITDPTHLETEAKMAIDATTNTFRIIIVGGGIAGLATAIAMRGPQREIIVLEKSRMNKEVGALLSLQPNAQKIVEQWNLKDILQRAKPTAERQFRILDTSGKIHMNIDMDGEKYGADRMVYHRQDLHSALREAALSTELPGYPASIVTAAKVVSCDCETGTITLEDNTTYQGDLIIGADGIHSMVREAVLKAGNHELVHPAPTGVSAYRLLVETTNLASLDVDKEVFDHTRQATTLIMGHDRRVIMGPARNGDLLGLVGMVPDEHMHESSNPNSWTTPGHLSKLLQTYHDFPQWIRDIFKQAPDIALWQLRDIDALPTWIAGRCIIIGDAAHAMLPTQGQGASQSIEDAEALQAFFADVTAKPDPQQIAQRIRKVFEARYKRASLIQAYSRQQAKPATEKGSVKVTLNPAEFLDYNCKYEGAVKWLEQQDASRRKLMAKRERMNTSSTGCSV</sequence>
<dbReference type="EMBL" id="QZBZ01000060">
    <property type="protein sequence ID" value="TIA38605.1"/>
    <property type="molecule type" value="Genomic_DNA"/>
</dbReference>
<evidence type="ECO:0000256" key="3">
    <source>
        <dbReference type="ARBA" id="ARBA00022827"/>
    </source>
</evidence>
<evidence type="ECO:0000259" key="6">
    <source>
        <dbReference type="Pfam" id="PF01494"/>
    </source>
</evidence>
<feature type="non-terminal residue" evidence="7">
    <location>
        <position position="1"/>
    </location>
</feature>
<organism evidence="7 8">
    <name type="scientific">Aureobasidium pullulans</name>
    <name type="common">Black yeast</name>
    <name type="synonym">Pullularia pullulans</name>
    <dbReference type="NCBI Taxonomy" id="5580"/>
    <lineage>
        <taxon>Eukaryota</taxon>
        <taxon>Fungi</taxon>
        <taxon>Dikarya</taxon>
        <taxon>Ascomycota</taxon>
        <taxon>Pezizomycotina</taxon>
        <taxon>Dothideomycetes</taxon>
        <taxon>Dothideomycetidae</taxon>
        <taxon>Dothideales</taxon>
        <taxon>Saccotheciaceae</taxon>
        <taxon>Aureobasidium</taxon>
    </lineage>
</organism>
<keyword evidence="5" id="KW-0503">Monooxygenase</keyword>
<dbReference type="PRINTS" id="PR00420">
    <property type="entry name" value="RNGMNOXGNASE"/>
</dbReference>
<comment type="caution">
    <text evidence="7">The sequence shown here is derived from an EMBL/GenBank/DDBJ whole genome shotgun (WGS) entry which is preliminary data.</text>
</comment>
<dbReference type="SUPFAM" id="SSF51905">
    <property type="entry name" value="FAD/NAD(P)-binding domain"/>
    <property type="match status" value="1"/>
</dbReference>
<evidence type="ECO:0000256" key="1">
    <source>
        <dbReference type="ARBA" id="ARBA00007992"/>
    </source>
</evidence>
<protein>
    <submittedName>
        <fullName evidence="7">FAD/NAD(P)-binding domain-containing protein</fullName>
    </submittedName>
</protein>
<dbReference type="InterPro" id="IPR036188">
    <property type="entry name" value="FAD/NAD-bd_sf"/>
</dbReference>
<reference evidence="7 8" key="1">
    <citation type="submission" date="2018-10" db="EMBL/GenBank/DDBJ databases">
        <title>Fifty Aureobasidium pullulans genomes reveal a recombining polyextremotolerant generalist.</title>
        <authorList>
            <person name="Gostincar C."/>
            <person name="Turk M."/>
            <person name="Zajc J."/>
            <person name="Gunde-Cimerman N."/>
        </authorList>
    </citation>
    <scope>NUCLEOTIDE SEQUENCE [LARGE SCALE GENOMIC DNA]</scope>
    <source>
        <strain evidence="7 8">EXF-1645</strain>
    </source>
</reference>
<evidence type="ECO:0000256" key="5">
    <source>
        <dbReference type="ARBA" id="ARBA00023033"/>
    </source>
</evidence>
<dbReference type="PANTHER" id="PTHR13789">
    <property type="entry name" value="MONOOXYGENASE"/>
    <property type="match status" value="1"/>
</dbReference>
<dbReference type="GO" id="GO:0004497">
    <property type="term" value="F:monooxygenase activity"/>
    <property type="evidence" value="ECO:0007669"/>
    <property type="project" value="UniProtKB-KW"/>
</dbReference>
<gene>
    <name evidence="7" type="ORF">D6C78_03880</name>
</gene>
<dbReference type="GO" id="GO:0071949">
    <property type="term" value="F:FAD binding"/>
    <property type="evidence" value="ECO:0007669"/>
    <property type="project" value="InterPro"/>
</dbReference>
<evidence type="ECO:0000313" key="7">
    <source>
        <dbReference type="EMBL" id="TIA38605.1"/>
    </source>
</evidence>
<dbReference type="AlphaFoldDB" id="A0A4T0BZU2"/>
<keyword evidence="2" id="KW-0285">Flavoprotein</keyword>
<proteinExistence type="inferred from homology"/>
<feature type="domain" description="FAD-binding" evidence="6">
    <location>
        <begin position="67"/>
        <end position="402"/>
    </location>
</feature>